<evidence type="ECO:0000256" key="1">
    <source>
        <dbReference type="ARBA" id="ARBA00022723"/>
    </source>
</evidence>
<dbReference type="Pfam" id="PF00172">
    <property type="entry name" value="Zn_clus"/>
    <property type="match status" value="1"/>
</dbReference>
<comment type="caution">
    <text evidence="8">The sequence shown here is derived from an EMBL/GenBank/DDBJ whole genome shotgun (WGS) entry which is preliminary data.</text>
</comment>
<dbReference type="EMBL" id="JAAQRI010000077">
    <property type="protein sequence ID" value="KAF5641454.1"/>
    <property type="molecule type" value="Genomic_DNA"/>
</dbReference>
<name>A0A8H5RWX2_9HYPO</name>
<dbReference type="RefSeq" id="XP_037208786.1">
    <property type="nucleotide sequence ID" value="XM_037350477.1"/>
</dbReference>
<dbReference type="Proteomes" id="UP000530670">
    <property type="component" value="Unassembled WGS sequence"/>
</dbReference>
<accession>A0A8H5RWX2</accession>
<reference evidence="8 9" key="1">
    <citation type="submission" date="2020-05" db="EMBL/GenBank/DDBJ databases">
        <title>Identification and distribution of gene clusters putatively required for synthesis of sphingolipid metabolism inhibitors in phylogenetically diverse species of the filamentous fungus Fusarium.</title>
        <authorList>
            <person name="Kim H.-S."/>
            <person name="Busman M."/>
            <person name="Brown D.W."/>
            <person name="Divon H."/>
            <person name="Uhlig S."/>
            <person name="Proctor R.H."/>
        </authorList>
    </citation>
    <scope>NUCLEOTIDE SEQUENCE [LARGE SCALE GENOMIC DNA]</scope>
    <source>
        <strain evidence="8 9">NRRL 66243</strain>
    </source>
</reference>
<dbReference type="AlphaFoldDB" id="A0A8H5RWX2"/>
<sequence>MIYLVRRVKCDEARPSCVKCTSTGRTCDGYEEAAVEQQPPIQSVIAGYGNSQEARSIQFFIERTLSQLTSFFPDEFWGINVLQIAQYEPSISHALVSFSAYHEAFTNGIPGYKIPFALKHYNLSIKELHASHSALSHVHLVSCLVFICIEILQGHTETAIRLFKHGHRMMSQLRQLQHRQANGLDGILNHAQTLLNRLAVQVALLVGDITPELSLNWFPGSQLMMVNTNYTFGSLLEAREAINAILALQLTDTVTKSVLVAAFSQWSQAFDKYVISRGAPPFSPTEQRSLALIDLHRRYFNMVLPWENIDNHQYVLSLDNYTSDFGELVSCASRVLGLEETDTAPLFHLEIGVVPVLFVVVAWCRDPAIRRRAISLLMSRQAQEGVWSSHLTGRVARRIMEAEEEKLEVRSCKDVPGPRRVRSVYVSLGPGERQAMIRYEQQDREWEEVIGW</sequence>
<evidence type="ECO:0000256" key="5">
    <source>
        <dbReference type="ARBA" id="ARBA00023163"/>
    </source>
</evidence>
<dbReference type="GO" id="GO:0003677">
    <property type="term" value="F:DNA binding"/>
    <property type="evidence" value="ECO:0007669"/>
    <property type="project" value="UniProtKB-KW"/>
</dbReference>
<dbReference type="GeneID" id="59302747"/>
<gene>
    <name evidence="8" type="ORF">FTJAE_4106</name>
</gene>
<dbReference type="GO" id="GO:0000981">
    <property type="term" value="F:DNA-binding transcription factor activity, RNA polymerase II-specific"/>
    <property type="evidence" value="ECO:0007669"/>
    <property type="project" value="InterPro"/>
</dbReference>
<dbReference type="InterPro" id="IPR021858">
    <property type="entry name" value="Fun_TF"/>
</dbReference>
<evidence type="ECO:0000256" key="4">
    <source>
        <dbReference type="ARBA" id="ARBA00023125"/>
    </source>
</evidence>
<dbReference type="OrthoDB" id="3598904at2759"/>
<evidence type="ECO:0000256" key="2">
    <source>
        <dbReference type="ARBA" id="ARBA00022833"/>
    </source>
</evidence>
<proteinExistence type="predicted"/>
<dbReference type="InterPro" id="IPR052360">
    <property type="entry name" value="Transcr_Regulatory_Proteins"/>
</dbReference>
<keyword evidence="6" id="KW-0539">Nucleus</keyword>
<dbReference type="PANTHER" id="PTHR36206">
    <property type="entry name" value="ASPERCRYPTIN BIOSYNTHESIS CLUSTER-SPECIFIC TRANSCRIPTION REGULATOR ATNN-RELATED"/>
    <property type="match status" value="1"/>
</dbReference>
<evidence type="ECO:0000256" key="6">
    <source>
        <dbReference type="ARBA" id="ARBA00023242"/>
    </source>
</evidence>
<dbReference type="PANTHER" id="PTHR36206:SF12">
    <property type="entry name" value="ASPERCRYPTIN BIOSYNTHESIS CLUSTER-SPECIFIC TRANSCRIPTION REGULATOR ATNN-RELATED"/>
    <property type="match status" value="1"/>
</dbReference>
<dbReference type="CDD" id="cd00067">
    <property type="entry name" value="GAL4"/>
    <property type="match status" value="1"/>
</dbReference>
<dbReference type="Pfam" id="PF11951">
    <property type="entry name" value="Fungal_trans_2"/>
    <property type="match status" value="1"/>
</dbReference>
<evidence type="ECO:0000313" key="8">
    <source>
        <dbReference type="EMBL" id="KAF5641454.1"/>
    </source>
</evidence>
<keyword evidence="1" id="KW-0479">Metal-binding</keyword>
<dbReference type="InterPro" id="IPR001138">
    <property type="entry name" value="Zn2Cys6_DnaBD"/>
</dbReference>
<keyword evidence="4 8" id="KW-0238">DNA-binding</keyword>
<feature type="domain" description="Zn(2)-C6 fungal-type" evidence="7">
    <location>
        <begin position="6"/>
        <end position="32"/>
    </location>
</feature>
<keyword evidence="3" id="KW-0805">Transcription regulation</keyword>
<organism evidence="8 9">
    <name type="scientific">Fusarium tjaetaba</name>
    <dbReference type="NCBI Taxonomy" id="1567544"/>
    <lineage>
        <taxon>Eukaryota</taxon>
        <taxon>Fungi</taxon>
        <taxon>Dikarya</taxon>
        <taxon>Ascomycota</taxon>
        <taxon>Pezizomycotina</taxon>
        <taxon>Sordariomycetes</taxon>
        <taxon>Hypocreomycetidae</taxon>
        <taxon>Hypocreales</taxon>
        <taxon>Nectriaceae</taxon>
        <taxon>Fusarium</taxon>
        <taxon>Fusarium fujikuroi species complex</taxon>
    </lineage>
</organism>
<keyword evidence="5" id="KW-0804">Transcription</keyword>
<dbReference type="InterPro" id="IPR036864">
    <property type="entry name" value="Zn2-C6_fun-type_DNA-bd_sf"/>
</dbReference>
<dbReference type="GO" id="GO:0008270">
    <property type="term" value="F:zinc ion binding"/>
    <property type="evidence" value="ECO:0007669"/>
    <property type="project" value="InterPro"/>
</dbReference>
<evidence type="ECO:0000313" key="9">
    <source>
        <dbReference type="Proteomes" id="UP000530670"/>
    </source>
</evidence>
<evidence type="ECO:0000259" key="7">
    <source>
        <dbReference type="Pfam" id="PF00172"/>
    </source>
</evidence>
<dbReference type="SUPFAM" id="SSF57701">
    <property type="entry name" value="Zn2/Cys6 DNA-binding domain"/>
    <property type="match status" value="1"/>
</dbReference>
<dbReference type="Gene3D" id="4.10.240.10">
    <property type="entry name" value="Zn(2)-C6 fungal-type DNA-binding domain"/>
    <property type="match status" value="1"/>
</dbReference>
<keyword evidence="2" id="KW-0862">Zinc</keyword>
<keyword evidence="9" id="KW-1185">Reference proteome</keyword>
<protein>
    <submittedName>
        <fullName evidence="8">Zn(2)-C6 fungal-type DNA-binding domain protein</fullName>
    </submittedName>
</protein>
<evidence type="ECO:0000256" key="3">
    <source>
        <dbReference type="ARBA" id="ARBA00023015"/>
    </source>
</evidence>